<dbReference type="STRING" id="714943.Mucpa_0828"/>
<dbReference type="eggNOG" id="COG1629">
    <property type="taxonomic scope" value="Bacteria"/>
</dbReference>
<name>H1YA25_9SPHI</name>
<feature type="chain" id="PRO_5003558488" evidence="1">
    <location>
        <begin position="41"/>
        <end position="1161"/>
    </location>
</feature>
<feature type="signal peptide" evidence="1">
    <location>
        <begin position="1"/>
        <end position="40"/>
    </location>
</feature>
<dbReference type="InterPro" id="IPR018247">
    <property type="entry name" value="EF_Hand_1_Ca_BS"/>
</dbReference>
<dbReference type="Pfam" id="PF13715">
    <property type="entry name" value="CarbopepD_reg_2"/>
    <property type="match status" value="1"/>
</dbReference>
<accession>H1YA25</accession>
<keyword evidence="3" id="KW-0675">Receptor</keyword>
<dbReference type="NCBIfam" id="TIGR04056">
    <property type="entry name" value="OMP_RagA_SusC"/>
    <property type="match status" value="1"/>
</dbReference>
<dbReference type="FunFam" id="2.170.130.10:FF:000003">
    <property type="entry name" value="SusC/RagA family TonB-linked outer membrane protein"/>
    <property type="match status" value="1"/>
</dbReference>
<keyword evidence="4" id="KW-1185">Reference proteome</keyword>
<dbReference type="InterPro" id="IPR012910">
    <property type="entry name" value="Plug_dom"/>
</dbReference>
<dbReference type="HOGENOM" id="CLU_004317_1_0_10"/>
<dbReference type="EMBL" id="CM001403">
    <property type="protein sequence ID" value="EHQ25009.1"/>
    <property type="molecule type" value="Genomic_DNA"/>
</dbReference>
<dbReference type="Proteomes" id="UP000002774">
    <property type="component" value="Chromosome"/>
</dbReference>
<dbReference type="FunFam" id="2.60.40.1120:FF:000003">
    <property type="entry name" value="Outer membrane protein Omp121"/>
    <property type="match status" value="1"/>
</dbReference>
<proteinExistence type="predicted"/>
<dbReference type="InterPro" id="IPR023997">
    <property type="entry name" value="TonB-dep_OMP_SusC/RagA_CS"/>
</dbReference>
<evidence type="ECO:0000259" key="2">
    <source>
        <dbReference type="Pfam" id="PF07715"/>
    </source>
</evidence>
<dbReference type="NCBIfam" id="TIGR04057">
    <property type="entry name" value="SusC_RagA_signa"/>
    <property type="match status" value="1"/>
</dbReference>
<dbReference type="Gene3D" id="2.60.40.1120">
    <property type="entry name" value="Carboxypeptidase-like, regulatory domain"/>
    <property type="match status" value="1"/>
</dbReference>
<reference evidence="3" key="1">
    <citation type="submission" date="2011-09" db="EMBL/GenBank/DDBJ databases">
        <title>The permanent draft genome of Mucilaginibacter paludis DSM 18603.</title>
        <authorList>
            <consortium name="US DOE Joint Genome Institute (JGI-PGF)"/>
            <person name="Lucas S."/>
            <person name="Han J."/>
            <person name="Lapidus A."/>
            <person name="Bruce D."/>
            <person name="Goodwin L."/>
            <person name="Pitluck S."/>
            <person name="Peters L."/>
            <person name="Kyrpides N."/>
            <person name="Mavromatis K."/>
            <person name="Ivanova N."/>
            <person name="Mikhailova N."/>
            <person name="Held B."/>
            <person name="Detter J.C."/>
            <person name="Tapia R."/>
            <person name="Han C."/>
            <person name="Land M."/>
            <person name="Hauser L."/>
            <person name="Markowitz V."/>
            <person name="Cheng J.-F."/>
            <person name="Hugenholtz P."/>
            <person name="Woyke T."/>
            <person name="Wu D."/>
            <person name="Tindall B."/>
            <person name="Brambilla E."/>
            <person name="Klenk H.-P."/>
            <person name="Eisen J.A."/>
        </authorList>
    </citation>
    <scope>NUCLEOTIDE SEQUENCE [LARGE SCALE GENOMIC DNA]</scope>
    <source>
        <strain evidence="3">DSM 18603</strain>
    </source>
</reference>
<organism evidence="3 4">
    <name type="scientific">Mucilaginibacter paludis DSM 18603</name>
    <dbReference type="NCBI Taxonomy" id="714943"/>
    <lineage>
        <taxon>Bacteria</taxon>
        <taxon>Pseudomonadati</taxon>
        <taxon>Bacteroidota</taxon>
        <taxon>Sphingobacteriia</taxon>
        <taxon>Sphingobacteriales</taxon>
        <taxon>Sphingobacteriaceae</taxon>
        <taxon>Mucilaginibacter</taxon>
    </lineage>
</organism>
<dbReference type="Pfam" id="PF07715">
    <property type="entry name" value="Plug"/>
    <property type="match status" value="1"/>
</dbReference>
<dbReference type="PROSITE" id="PS00018">
    <property type="entry name" value="EF_HAND_1"/>
    <property type="match status" value="1"/>
</dbReference>
<evidence type="ECO:0000313" key="4">
    <source>
        <dbReference type="Proteomes" id="UP000002774"/>
    </source>
</evidence>
<evidence type="ECO:0000313" key="3">
    <source>
        <dbReference type="EMBL" id="EHQ25009.1"/>
    </source>
</evidence>
<protein>
    <submittedName>
        <fullName evidence="3">TonB-dependent receptor plug</fullName>
    </submittedName>
</protein>
<gene>
    <name evidence="3" type="ORF">Mucpa_0828</name>
</gene>
<sequence>MYKKFTAFIFGRQYRCVYKIQLTMKITLILLVAALVQASAATFAQKVTIHVKGASLKDVFKQIQKQTNYDFLYNARDLEMATPVDLEVDDAGLKQALDICFANQPVIYTIKNTSILITKKPVIQLQAVDKNTITGKVTDEKGEPLIGVSVKIKGSTIGIITDLNGKYTLSVPDNKAVLVFTYIGYDTQEIAVGGKTVINVVLKTKENSLSEVSVTVAYGTQKKTTLVSAVTSVDPAELKGPTSNLTTMLAGKVGGIISYQRSGEPGQDNASFFIRGVGTFGAGKVDPLILIDGVESSTNDLARLQPDDIGGFSVLKDATATSLYGARGANGVILINTKLGVPGKLKLNARVESSTSSNTRNIGLADNITYMTLANEAVLTRNPLGALPYSQNKIDHTANGDNPLLYPSNNWIQQLIKDKTNNQRFNINASGGSDKAKYYLAMTYNIDNGNLKDNSLNGFNNNIKLQSYSLLSNVTLNLTKTTEALISLKGRFDDYNGPIGGGSRTYTNALWSNPVAFPAVYSPSLLPYIKHPLFGNELIPGGGGLYVNPYAQSLSGFQTSNTSTIVAQLSLKQNLDAVTPGLSARVMAYTTRYASFSVSRQVSPYFYRSNSLDGVFTGLTLLNDGAPGSIGSTPTEYLTYSPGAATVNSTIYAESAINYSHIFSVKHSVGALLIGTIRNYLTGNAPNLQASLPARNEGVSGRFTYGYDNRYLVEFDFGYNGSERFAANHRFGFFPSVGGGWIVSNEKFFKPLLKVINQLKFRGTYGLVGNDQIGDVNDRFFYLSNVSLNGGSAGNFGTNFGYSRPTISTARYENEDITWEQSKQTNLGMDLTLLNDLTITVDAYRMYRSNILMVRSSIPTSMGLQAPISSNAGKARSQGVDLALDYHKNFSNSFWIQTRGTLTYAVSKLLVNEEPIYPANDQNLSRVGYSLGQIYGLVAERLFIDQREVNNSPIQYGSIMAGDIKYRDVNGDGKITNADFVPMGYPVTPELIYGFGFSMGYKNFDISAFFQGSARSSFLISSADITPFTTPARLNVDPYYLQAGNQDGLLKSIADSHWSEDNQNSYAFWPRLNSSISTNNTQPSSWWLQNGAFVRLKSTEIGYNAPASILKKIGFGSLRVYINGTNLFTMSAFKLWDPEMGASGLGYPIQKVFNVGLIAGF</sequence>
<keyword evidence="1" id="KW-0732">Signal</keyword>
<dbReference type="Gene3D" id="2.170.130.10">
    <property type="entry name" value="TonB-dependent receptor, plug domain"/>
    <property type="match status" value="1"/>
</dbReference>
<dbReference type="AlphaFoldDB" id="H1YA25"/>
<evidence type="ECO:0000256" key="1">
    <source>
        <dbReference type="SAM" id="SignalP"/>
    </source>
</evidence>
<feature type="domain" description="TonB-dependent receptor plug" evidence="2">
    <location>
        <begin position="225"/>
        <end position="332"/>
    </location>
</feature>
<dbReference type="InterPro" id="IPR037066">
    <property type="entry name" value="Plug_dom_sf"/>
</dbReference>
<dbReference type="InterPro" id="IPR008969">
    <property type="entry name" value="CarboxyPept-like_regulatory"/>
</dbReference>
<dbReference type="InterPro" id="IPR023996">
    <property type="entry name" value="TonB-dep_OMP_SusC/RagA"/>
</dbReference>
<dbReference type="SUPFAM" id="SSF56935">
    <property type="entry name" value="Porins"/>
    <property type="match status" value="1"/>
</dbReference>
<dbReference type="SUPFAM" id="SSF49464">
    <property type="entry name" value="Carboxypeptidase regulatory domain-like"/>
    <property type="match status" value="1"/>
</dbReference>